<comment type="caution">
    <text evidence="1">The sequence shown here is derived from an EMBL/GenBank/DDBJ whole genome shotgun (WGS) entry which is preliminary data.</text>
</comment>
<dbReference type="Gene3D" id="3.40.50.150">
    <property type="entry name" value="Vaccinia Virus protein VP39"/>
    <property type="match status" value="1"/>
</dbReference>
<organism evidence="1 2">
    <name type="scientific">Mycolicibacterium phocaicum</name>
    <dbReference type="NCBI Taxonomy" id="319706"/>
    <lineage>
        <taxon>Bacteria</taxon>
        <taxon>Bacillati</taxon>
        <taxon>Actinomycetota</taxon>
        <taxon>Actinomycetes</taxon>
        <taxon>Mycobacteriales</taxon>
        <taxon>Mycobacteriaceae</taxon>
        <taxon>Mycolicibacterium</taxon>
    </lineage>
</organism>
<dbReference type="InterPro" id="IPR052916">
    <property type="entry name" value="Type-I_RE_MTase_Subunit"/>
</dbReference>
<sequence>MNDSPNALLTPSQIADLAGVSRSAVTNWRKRPSSIPFPEPVPGSDAKPLYDRSQVIAWLAATKPEIQIRQDHGQAALTHALNAMRVSVPASEATELALALCCARKLSAEGDDSNWQRIRASDPLQIVEAFREVADQASAQDVRWRDISAVADKIGHWARARSAIDAISAVVRVVDAIDPEYLAEAADEVLRRSAAERGRAAGYGLGEHGLVGSRISELLSNLASPAKGLVYDPACGIGEALIQTWTKSAGKVQTVGHEINEQALSIARMRSSLHGIDTKYALQDVLDGDPDPGLRADVVIAEPPFGLDWSRSQNIADPRWAFGVPPTNNSELAWIQHAIAHLKPGGCAYVVTSVSSLFARHRSAAIRAELLRSGWIEAVVLLPPKMLPHTGIQLALWVLRQADHPSGTVPVLLVDGSDAVTPETRVASWLTLGEGCPVDDAPPYAPVQTMDLLADDAQLDPRRWVQTPGSDPEDVAARFRNSHEALGEALAVLLDHAVVPVTHGPNATPRVLTVKELVQLGVASIQNGRAKLDDLDNEDGTLLVKPSDVRDGLPFLAAAAVERIAPMDEPDDRTRAGDVLVTTLNTVRAAVDELGGRILGNGVHRLRVDQKQCSPSFVAHCLGGSWNERFNKGSTIQRVDLRDLEIPMLPLWEQEQLANAVREVEQLARHAQAVAEAATSAAAAILDAVRYDAPIGGDK</sequence>
<evidence type="ECO:0000313" key="2">
    <source>
        <dbReference type="Proteomes" id="UP000309984"/>
    </source>
</evidence>
<keyword evidence="2" id="KW-1185">Reference proteome</keyword>
<dbReference type="PANTHER" id="PTHR42998">
    <property type="entry name" value="TYPE I RESTRICTION ENZYME HINDVIIP M PROTEIN-RELATED"/>
    <property type="match status" value="1"/>
</dbReference>
<dbReference type="SUPFAM" id="SSF53335">
    <property type="entry name" value="S-adenosyl-L-methionine-dependent methyltransferases"/>
    <property type="match status" value="1"/>
</dbReference>
<dbReference type="GO" id="GO:0003677">
    <property type="term" value="F:DNA binding"/>
    <property type="evidence" value="ECO:0007669"/>
    <property type="project" value="InterPro"/>
</dbReference>
<dbReference type="REBASE" id="780327">
    <property type="entry name" value="M.Mph15301ORF36910P"/>
</dbReference>
<dbReference type="InterPro" id="IPR009061">
    <property type="entry name" value="DNA-bd_dom_put_sf"/>
</dbReference>
<dbReference type="InterPro" id="IPR044946">
    <property type="entry name" value="Restrct_endonuc_typeI_TRD_sf"/>
</dbReference>
<protein>
    <submittedName>
        <fullName evidence="1">Uncharacterized protein</fullName>
    </submittedName>
</protein>
<reference evidence="1 2" key="1">
    <citation type="submission" date="2018-01" db="EMBL/GenBank/DDBJ databases">
        <title>Comparative genomics of Mycobacterium mucogenicum and Mycobacterium neoaurum clade members emphasizing tRNA and non-coding RNA.</title>
        <authorList>
            <person name="Behra P.R.K."/>
            <person name="Pettersson B.M.F."/>
            <person name="Das S."/>
            <person name="Dasgupta S."/>
            <person name="Kirsebom L.A."/>
        </authorList>
    </citation>
    <scope>NUCLEOTIDE SEQUENCE [LARGE SCALE GENOMIC DNA]</scope>
    <source>
        <strain evidence="1 2">DSM 45104</strain>
    </source>
</reference>
<proteinExistence type="predicted"/>
<name>A0A7I7ZSN7_9MYCO</name>
<dbReference type="SUPFAM" id="SSF46955">
    <property type="entry name" value="Putative DNA-binding domain"/>
    <property type="match status" value="1"/>
</dbReference>
<accession>A0A7I7ZSN7</accession>
<dbReference type="InterPro" id="IPR029063">
    <property type="entry name" value="SAM-dependent_MTases_sf"/>
</dbReference>
<gene>
    <name evidence="1" type="ORF">C1S79_27530</name>
</gene>
<dbReference type="Gene3D" id="1.10.10.10">
    <property type="entry name" value="Winged helix-like DNA-binding domain superfamily/Winged helix DNA-binding domain"/>
    <property type="match status" value="1"/>
</dbReference>
<dbReference type="CDD" id="cd02440">
    <property type="entry name" value="AdoMet_MTases"/>
    <property type="match status" value="1"/>
</dbReference>
<dbReference type="Proteomes" id="UP000309984">
    <property type="component" value="Unassembled WGS sequence"/>
</dbReference>
<dbReference type="GO" id="GO:0008170">
    <property type="term" value="F:N-methyltransferase activity"/>
    <property type="evidence" value="ECO:0007669"/>
    <property type="project" value="InterPro"/>
</dbReference>
<dbReference type="InterPro" id="IPR003356">
    <property type="entry name" value="DNA_methylase_A-5"/>
</dbReference>
<evidence type="ECO:0000313" key="1">
    <source>
        <dbReference type="EMBL" id="TLH58417.1"/>
    </source>
</evidence>
<dbReference type="PANTHER" id="PTHR42998:SF1">
    <property type="entry name" value="TYPE I RESTRICTION ENZYME HINDI METHYLASE SUBUNIT"/>
    <property type="match status" value="1"/>
</dbReference>
<dbReference type="Gene3D" id="3.90.220.20">
    <property type="entry name" value="DNA methylase specificity domains"/>
    <property type="match status" value="1"/>
</dbReference>
<dbReference type="SUPFAM" id="SSF116734">
    <property type="entry name" value="DNA methylase specificity domain"/>
    <property type="match status" value="1"/>
</dbReference>
<dbReference type="EMBL" id="POTM01000067">
    <property type="protein sequence ID" value="TLH58417.1"/>
    <property type="molecule type" value="Genomic_DNA"/>
</dbReference>
<dbReference type="RefSeq" id="WP_138251291.1">
    <property type="nucleotide sequence ID" value="NZ_AP022616.1"/>
</dbReference>
<dbReference type="Pfam" id="PF02384">
    <property type="entry name" value="N6_Mtase"/>
    <property type="match status" value="1"/>
</dbReference>
<dbReference type="PRINTS" id="PR00507">
    <property type="entry name" value="N12N6MTFRASE"/>
</dbReference>
<dbReference type="AlphaFoldDB" id="A0A7I7ZSN7"/>
<dbReference type="InterPro" id="IPR036388">
    <property type="entry name" value="WH-like_DNA-bd_sf"/>
</dbReference>